<dbReference type="Proteomes" id="UP000824204">
    <property type="component" value="Unassembled WGS sequence"/>
</dbReference>
<dbReference type="Pfam" id="PF01841">
    <property type="entry name" value="Transglut_core"/>
    <property type="match status" value="1"/>
</dbReference>
<dbReference type="SUPFAM" id="SSF54001">
    <property type="entry name" value="Cysteine proteinases"/>
    <property type="match status" value="1"/>
</dbReference>
<accession>A0A9D1V694</accession>
<proteinExistence type="predicted"/>
<evidence type="ECO:0000259" key="1">
    <source>
        <dbReference type="Pfam" id="PF01841"/>
    </source>
</evidence>
<gene>
    <name evidence="2" type="ORF">H9741_00660</name>
</gene>
<organism evidence="2 3">
    <name type="scientific">Candidatus Borkfalkia faecipullorum</name>
    <dbReference type="NCBI Taxonomy" id="2838510"/>
    <lineage>
        <taxon>Bacteria</taxon>
        <taxon>Bacillati</taxon>
        <taxon>Bacillota</taxon>
        <taxon>Clostridia</taxon>
        <taxon>Christensenellales</taxon>
        <taxon>Christensenellaceae</taxon>
        <taxon>Candidatus Borkfalkia</taxon>
    </lineage>
</organism>
<dbReference type="InterPro" id="IPR038765">
    <property type="entry name" value="Papain-like_cys_pep_sf"/>
</dbReference>
<sequence>MSRINIANLKNFYSEKLEAQHFQVYADCVGNLLQGKLRTVVTLEMTEKNRQAAESVVEAIVYGCPELFFIEQEVRTSWSGNQLTLDFKNKYPKENIGELWEKLNAETDRICAIINKFQTVYDKLNRLNDYLCARVKPVSSFERSELGDAYGALILKQARCEGFAKAAKLILDRCGIPSLIAKGEADSGCRREPHAWNIAACGDAFYHFDFTWNAGYAAHGIPGADYMFLDDRDCGLQHFPDHKYPACTDAGKTFWAVNNGILKYHSDLSRIRLVPFGRNYMAAAKLPRKLSQYEYENEVFGWMVNELSAHSYASTFSYRYNQVFQVLFFYFING</sequence>
<dbReference type="AlphaFoldDB" id="A0A9D1V694"/>
<name>A0A9D1V694_9FIRM</name>
<evidence type="ECO:0000313" key="3">
    <source>
        <dbReference type="Proteomes" id="UP000824204"/>
    </source>
</evidence>
<reference evidence="2" key="2">
    <citation type="submission" date="2021-04" db="EMBL/GenBank/DDBJ databases">
        <authorList>
            <person name="Gilroy R."/>
        </authorList>
    </citation>
    <scope>NUCLEOTIDE SEQUENCE</scope>
    <source>
        <strain evidence="2">811</strain>
    </source>
</reference>
<reference evidence="2" key="1">
    <citation type="journal article" date="2021" name="PeerJ">
        <title>Extensive microbial diversity within the chicken gut microbiome revealed by metagenomics and culture.</title>
        <authorList>
            <person name="Gilroy R."/>
            <person name="Ravi A."/>
            <person name="Getino M."/>
            <person name="Pursley I."/>
            <person name="Horton D.L."/>
            <person name="Alikhan N.F."/>
            <person name="Baker D."/>
            <person name="Gharbi K."/>
            <person name="Hall N."/>
            <person name="Watson M."/>
            <person name="Adriaenssens E.M."/>
            <person name="Foster-Nyarko E."/>
            <person name="Jarju S."/>
            <person name="Secka A."/>
            <person name="Antonio M."/>
            <person name="Oren A."/>
            <person name="Chaudhuri R.R."/>
            <person name="La Ragione R."/>
            <person name="Hildebrand F."/>
            <person name="Pallen M.J."/>
        </authorList>
    </citation>
    <scope>NUCLEOTIDE SEQUENCE</scope>
    <source>
        <strain evidence="2">811</strain>
    </source>
</reference>
<dbReference type="InterPro" id="IPR002931">
    <property type="entry name" value="Transglutaminase-like"/>
</dbReference>
<dbReference type="Gene3D" id="3.10.620.30">
    <property type="match status" value="1"/>
</dbReference>
<comment type="caution">
    <text evidence="2">The sequence shown here is derived from an EMBL/GenBank/DDBJ whole genome shotgun (WGS) entry which is preliminary data.</text>
</comment>
<evidence type="ECO:0000313" key="2">
    <source>
        <dbReference type="EMBL" id="HIX06967.1"/>
    </source>
</evidence>
<feature type="domain" description="Transglutaminase-like" evidence="1">
    <location>
        <begin position="116"/>
        <end position="209"/>
    </location>
</feature>
<dbReference type="EMBL" id="DXFX01000009">
    <property type="protein sequence ID" value="HIX06967.1"/>
    <property type="molecule type" value="Genomic_DNA"/>
</dbReference>
<protein>
    <recommendedName>
        <fullName evidence="1">Transglutaminase-like domain-containing protein</fullName>
    </recommendedName>
</protein>